<evidence type="ECO:0000256" key="1">
    <source>
        <dbReference type="SAM" id="MobiDB-lite"/>
    </source>
</evidence>
<comment type="caution">
    <text evidence="2">The sequence shown here is derived from an EMBL/GenBank/DDBJ whole genome shotgun (WGS) entry which is preliminary data.</text>
</comment>
<protein>
    <submittedName>
        <fullName evidence="2">Uncharacterized protein</fullName>
    </submittedName>
</protein>
<dbReference type="AlphaFoldDB" id="A0A7J0CET6"/>
<proteinExistence type="predicted"/>
<gene>
    <name evidence="2" type="ORF">Sfulv_52240</name>
</gene>
<dbReference type="EMBL" id="BLWC01000001">
    <property type="protein sequence ID" value="GFN00414.1"/>
    <property type="molecule type" value="Genomic_DNA"/>
</dbReference>
<reference evidence="2 3" key="1">
    <citation type="submission" date="2020-05" db="EMBL/GenBank/DDBJ databases">
        <title>Whole genome shotgun sequence of Streptomyces fulvorobeus NBRC 15897.</title>
        <authorList>
            <person name="Komaki H."/>
            <person name="Tamura T."/>
        </authorList>
    </citation>
    <scope>NUCLEOTIDE SEQUENCE [LARGE SCALE GENOMIC DNA]</scope>
    <source>
        <strain evidence="2 3">NBRC 15897</strain>
    </source>
</reference>
<sequence>MARDGLDHVASQHGLPSDAQALRAVRETVQALQDSGSQWLIAQVQLVSERRTAAELRSRAERSGLAARELDAEAGRAASAARGLTAQLEEIEHTVGAAYEETLTRIDGMRTARRAQQSALREHTASLLTIEGRIGARTSERSAAAARRDAAVAARDAAAERFRYLLRLGFPADAGAGAEVLAGEGTKATLETARSLGALWPSVPYEPKHVADALGRLGRPSRRAARHSARGPASRWRRTTTCRCSPPPWTVYAWVPRVCSPLWPPSATAAGRRSPVTSGSCSTAR</sequence>
<evidence type="ECO:0000313" key="3">
    <source>
        <dbReference type="Proteomes" id="UP000498980"/>
    </source>
</evidence>
<evidence type="ECO:0000313" key="2">
    <source>
        <dbReference type="EMBL" id="GFN00414.1"/>
    </source>
</evidence>
<dbReference type="Proteomes" id="UP000498980">
    <property type="component" value="Unassembled WGS sequence"/>
</dbReference>
<name>A0A7J0CET6_9ACTN</name>
<feature type="region of interest" description="Disordered" evidence="1">
    <location>
        <begin position="219"/>
        <end position="240"/>
    </location>
</feature>
<organism evidence="2 3">
    <name type="scientific">Streptomyces fulvorobeus</name>
    <dbReference type="NCBI Taxonomy" id="284028"/>
    <lineage>
        <taxon>Bacteria</taxon>
        <taxon>Bacillati</taxon>
        <taxon>Actinomycetota</taxon>
        <taxon>Actinomycetes</taxon>
        <taxon>Kitasatosporales</taxon>
        <taxon>Streptomycetaceae</taxon>
        <taxon>Streptomyces</taxon>
    </lineage>
</organism>
<feature type="compositionally biased region" description="Polar residues" evidence="1">
    <location>
        <begin position="275"/>
        <end position="285"/>
    </location>
</feature>
<keyword evidence="3" id="KW-1185">Reference proteome</keyword>
<feature type="region of interest" description="Disordered" evidence="1">
    <location>
        <begin position="266"/>
        <end position="285"/>
    </location>
</feature>
<accession>A0A7J0CET6</accession>